<dbReference type="Pfam" id="PF00239">
    <property type="entry name" value="Resolvase"/>
    <property type="match status" value="1"/>
</dbReference>
<evidence type="ECO:0000313" key="3">
    <source>
        <dbReference type="Proteomes" id="UP000276417"/>
    </source>
</evidence>
<dbReference type="GO" id="GO:0003677">
    <property type="term" value="F:DNA binding"/>
    <property type="evidence" value="ECO:0007669"/>
    <property type="project" value="InterPro"/>
</dbReference>
<dbReference type="Proteomes" id="UP000276417">
    <property type="component" value="Chromosome 2"/>
</dbReference>
<dbReference type="KEGG" id="dph:EHF33_14825"/>
<dbReference type="GO" id="GO:0000150">
    <property type="term" value="F:DNA strand exchange activity"/>
    <property type="evidence" value="ECO:0007669"/>
    <property type="project" value="InterPro"/>
</dbReference>
<name>A0A3G8YHG1_9DEIO</name>
<keyword evidence="3" id="KW-1185">Reference proteome</keyword>
<reference evidence="2 3" key="1">
    <citation type="submission" date="2018-11" db="EMBL/GenBank/DDBJ databases">
        <title>Deinococcus shelandsis sp. nov., isolated from South Shetland Islands soil of Antarctica.</title>
        <authorList>
            <person name="Tian J."/>
        </authorList>
    </citation>
    <scope>NUCLEOTIDE SEQUENCE [LARGE SCALE GENOMIC DNA]</scope>
    <source>
        <strain evidence="2 3">S14-83T</strain>
    </source>
</reference>
<gene>
    <name evidence="2" type="ORF">EHF33_14825</name>
</gene>
<organism evidence="2 3">
    <name type="scientific">Deinococcus psychrotolerans</name>
    <dbReference type="NCBI Taxonomy" id="2489213"/>
    <lineage>
        <taxon>Bacteria</taxon>
        <taxon>Thermotogati</taxon>
        <taxon>Deinococcota</taxon>
        <taxon>Deinococci</taxon>
        <taxon>Deinococcales</taxon>
        <taxon>Deinococcaceae</taxon>
        <taxon>Deinococcus</taxon>
    </lineage>
</organism>
<feature type="domain" description="Resolvase/invertase-type recombinase catalytic" evidence="1">
    <location>
        <begin position="7"/>
        <end position="41"/>
    </location>
</feature>
<proteinExistence type="predicted"/>
<evidence type="ECO:0000259" key="1">
    <source>
        <dbReference type="Pfam" id="PF00239"/>
    </source>
</evidence>
<dbReference type="Gene3D" id="3.40.50.1390">
    <property type="entry name" value="Resolvase, N-terminal catalytic domain"/>
    <property type="match status" value="1"/>
</dbReference>
<dbReference type="InterPro" id="IPR006119">
    <property type="entry name" value="Resolv_N"/>
</dbReference>
<evidence type="ECO:0000313" key="2">
    <source>
        <dbReference type="EMBL" id="AZI44433.1"/>
    </source>
</evidence>
<dbReference type="AlphaFoldDB" id="A0A3G8YHG1"/>
<accession>A0A3G8YHG1</accession>
<dbReference type="EMBL" id="CP034184">
    <property type="protein sequence ID" value="AZI44433.1"/>
    <property type="molecule type" value="Genomic_DNA"/>
</dbReference>
<sequence length="60" mass="6458">MEPSGAALIDTLRSGDVLVVWKLDTLSRSLKNLLNRLKTLEVGPSRSAPTPPPQPGGCFR</sequence>
<protein>
    <recommendedName>
        <fullName evidence="1">Resolvase/invertase-type recombinase catalytic domain-containing protein</fullName>
    </recommendedName>
</protein>
<dbReference type="InterPro" id="IPR036162">
    <property type="entry name" value="Resolvase-like_N_sf"/>
</dbReference>
<dbReference type="SUPFAM" id="SSF53041">
    <property type="entry name" value="Resolvase-like"/>
    <property type="match status" value="1"/>
</dbReference>